<accession>A0AAE1QT24</accession>
<dbReference type="AlphaFoldDB" id="A0AAE1QT24"/>
<keyword evidence="6" id="KW-1185">Reference proteome</keyword>
<evidence type="ECO:0000313" key="6">
    <source>
        <dbReference type="Proteomes" id="UP001291623"/>
    </source>
</evidence>
<comment type="caution">
    <text evidence="5">The sequence shown here is derived from an EMBL/GenBank/DDBJ whole genome shotgun (WGS) entry which is preliminary data.</text>
</comment>
<evidence type="ECO:0000256" key="2">
    <source>
        <dbReference type="ARBA" id="ARBA00022729"/>
    </source>
</evidence>
<dbReference type="Pfam" id="PF00082">
    <property type="entry name" value="Peptidase_S8"/>
    <property type="match status" value="1"/>
</dbReference>
<comment type="similarity">
    <text evidence="1 3">Belongs to the peptidase S8 family.</text>
</comment>
<dbReference type="PANTHER" id="PTHR10795">
    <property type="entry name" value="PROPROTEIN CONVERTASE SUBTILISIN/KEXIN"/>
    <property type="match status" value="1"/>
</dbReference>
<organism evidence="5 6">
    <name type="scientific">Anisodus tanguticus</name>
    <dbReference type="NCBI Taxonomy" id="243964"/>
    <lineage>
        <taxon>Eukaryota</taxon>
        <taxon>Viridiplantae</taxon>
        <taxon>Streptophyta</taxon>
        <taxon>Embryophyta</taxon>
        <taxon>Tracheophyta</taxon>
        <taxon>Spermatophyta</taxon>
        <taxon>Magnoliopsida</taxon>
        <taxon>eudicotyledons</taxon>
        <taxon>Gunneridae</taxon>
        <taxon>Pentapetalae</taxon>
        <taxon>asterids</taxon>
        <taxon>lamiids</taxon>
        <taxon>Solanales</taxon>
        <taxon>Solanaceae</taxon>
        <taxon>Solanoideae</taxon>
        <taxon>Hyoscyameae</taxon>
        <taxon>Anisodus</taxon>
    </lineage>
</organism>
<dbReference type="Gene3D" id="3.40.50.200">
    <property type="entry name" value="Peptidase S8/S53 domain"/>
    <property type="match status" value="1"/>
</dbReference>
<dbReference type="EMBL" id="JAVYJV010000024">
    <property type="protein sequence ID" value="KAK4338343.1"/>
    <property type="molecule type" value="Genomic_DNA"/>
</dbReference>
<dbReference type="PROSITE" id="PS51892">
    <property type="entry name" value="SUBTILASE"/>
    <property type="match status" value="1"/>
</dbReference>
<dbReference type="GO" id="GO:0006508">
    <property type="term" value="P:proteolysis"/>
    <property type="evidence" value="ECO:0007669"/>
    <property type="project" value="InterPro"/>
</dbReference>
<gene>
    <name evidence="5" type="ORF">RND71_042830</name>
</gene>
<protein>
    <recommendedName>
        <fullName evidence="4">Peptidase S8/S53 domain-containing protein</fullName>
    </recommendedName>
</protein>
<comment type="caution">
    <text evidence="3">Lacks conserved residue(s) required for the propagation of feature annotation.</text>
</comment>
<evidence type="ECO:0000256" key="3">
    <source>
        <dbReference type="PROSITE-ProRule" id="PRU01240"/>
    </source>
</evidence>
<dbReference type="InterPro" id="IPR036852">
    <property type="entry name" value="Peptidase_S8/S53_dom_sf"/>
</dbReference>
<evidence type="ECO:0000259" key="4">
    <source>
        <dbReference type="Pfam" id="PF00082"/>
    </source>
</evidence>
<name>A0AAE1QT24_9SOLA</name>
<proteinExistence type="inferred from homology"/>
<sequence>MIGFKSAPSVTSFSSRGPSLASPGILKHYIIGPGVNVLAATHISTENKTRTALTFNIVSGTSISCPHLSGIVALLKSAHPDWSPATIKSTIMTTVDQFNLEGQPILDQRDQPVDIFGAGHVNPSKANDPNKEFPFESTIKSEETFPIGRLLVEFLLERNFITLSSDLL</sequence>
<evidence type="ECO:0000313" key="5">
    <source>
        <dbReference type="EMBL" id="KAK4338343.1"/>
    </source>
</evidence>
<feature type="domain" description="Peptidase S8/S53" evidence="4">
    <location>
        <begin position="6"/>
        <end position="101"/>
    </location>
</feature>
<reference evidence="5" key="1">
    <citation type="submission" date="2023-12" db="EMBL/GenBank/DDBJ databases">
        <title>Genome assembly of Anisodus tanguticus.</title>
        <authorList>
            <person name="Wang Y.-J."/>
        </authorList>
    </citation>
    <scope>NUCLEOTIDE SEQUENCE</scope>
    <source>
        <strain evidence="5">KB-2021</strain>
        <tissue evidence="5">Leaf</tissue>
    </source>
</reference>
<dbReference type="GO" id="GO:0004252">
    <property type="term" value="F:serine-type endopeptidase activity"/>
    <property type="evidence" value="ECO:0007669"/>
    <property type="project" value="InterPro"/>
</dbReference>
<dbReference type="Proteomes" id="UP001291623">
    <property type="component" value="Unassembled WGS sequence"/>
</dbReference>
<evidence type="ECO:0000256" key="1">
    <source>
        <dbReference type="ARBA" id="ARBA00011073"/>
    </source>
</evidence>
<dbReference type="InterPro" id="IPR045051">
    <property type="entry name" value="SBT"/>
</dbReference>
<dbReference type="SUPFAM" id="SSF52743">
    <property type="entry name" value="Subtilisin-like"/>
    <property type="match status" value="1"/>
</dbReference>
<dbReference type="InterPro" id="IPR000209">
    <property type="entry name" value="Peptidase_S8/S53_dom"/>
</dbReference>
<keyword evidence="2" id="KW-0732">Signal</keyword>